<evidence type="ECO:0000256" key="1">
    <source>
        <dbReference type="ARBA" id="ARBA00022737"/>
    </source>
</evidence>
<keyword evidence="4" id="KW-1185">Reference proteome</keyword>
<dbReference type="EMBL" id="JAZGQO010000014">
    <property type="protein sequence ID" value="KAK6170634.1"/>
    <property type="molecule type" value="Genomic_DNA"/>
</dbReference>
<feature type="repeat" description="Pumilio" evidence="2">
    <location>
        <begin position="501"/>
        <end position="536"/>
    </location>
</feature>
<dbReference type="InterPro" id="IPR011989">
    <property type="entry name" value="ARM-like"/>
</dbReference>
<dbReference type="GO" id="GO:0000447">
    <property type="term" value="P:endonucleolytic cleavage in ITS1 to separate SSU-rRNA from 5.8S rRNA and LSU-rRNA from tricistronic rRNA transcript (SSU-rRNA, 5.8S rRNA, LSU-rRNA)"/>
    <property type="evidence" value="ECO:0007669"/>
    <property type="project" value="TreeGrafter"/>
</dbReference>
<dbReference type="SMART" id="SM00025">
    <property type="entry name" value="Pumilio"/>
    <property type="match status" value="5"/>
</dbReference>
<name>A0AAN8J718_PATCE</name>
<evidence type="ECO:0000313" key="3">
    <source>
        <dbReference type="EMBL" id="KAK6170634.1"/>
    </source>
</evidence>
<gene>
    <name evidence="3" type="ORF">SNE40_018984</name>
</gene>
<dbReference type="AlphaFoldDB" id="A0AAN8J718"/>
<reference evidence="3 4" key="1">
    <citation type="submission" date="2024-01" db="EMBL/GenBank/DDBJ databases">
        <title>The genome of the rayed Mediterranean limpet Patella caerulea (Linnaeus, 1758).</title>
        <authorList>
            <person name="Anh-Thu Weber A."/>
            <person name="Halstead-Nussloch G."/>
        </authorList>
    </citation>
    <scope>NUCLEOTIDE SEQUENCE [LARGE SCALE GENOMIC DNA]</scope>
    <source>
        <strain evidence="3">AATW-2023a</strain>
        <tissue evidence="3">Whole specimen</tissue>
    </source>
</reference>
<dbReference type="Gene3D" id="1.25.10.10">
    <property type="entry name" value="Leucine-rich Repeat Variant"/>
    <property type="match status" value="2"/>
</dbReference>
<dbReference type="PROSITE" id="PS50302">
    <property type="entry name" value="PUM"/>
    <property type="match status" value="1"/>
</dbReference>
<dbReference type="GO" id="GO:0003723">
    <property type="term" value="F:RNA binding"/>
    <property type="evidence" value="ECO:0007669"/>
    <property type="project" value="InterPro"/>
</dbReference>
<dbReference type="InterPro" id="IPR016024">
    <property type="entry name" value="ARM-type_fold"/>
</dbReference>
<sequence length="599" mass="69507">MTVQKDTLTYYDRVIVTLQAGFPSDEEKEIFLNNVLEQFSQEAENVCKNFAICICLEELLRHCSNKHLSLFMSYLTDSWSSLVQHSVASHLIQQLLIRLPDILSQEDSVTTCSDSEDQSDNEMTVNTKISKHFQSLQKFFIKNMKTCFDNTHSCQVLRTLLELMGGMEKFHCVERRLQHKKGKGKFKREAPVKAVSIEVPLAVRNKLRRTYKDVTCSITKKIYKQFKDMSYISNDINLLIQTALKIEHELDPVLCNKHCRKIAIVLGLNEEIEEGVLPSMVENSDQQFLYETIIQCSSEDLSAEIYTKLFKGRLVKYALHKRANYSLKAMMNNIKEDQFLDLYDEIELDLENIIFSNPDFNIADLLAGGCLHFRCNQSRFIKQLMNVMHCSIPEERKMMLVPLIVTWKQYEEFFDIKKEEDASERICIDTVPLESVSRTGSFLLQKLLKFGSNKFIIDSMMSLETDDLCFLATNKLGGFIIQAFCESSNIPQKAHDAFCDKFKGSLVKIACDQWGSRAIEDMYKCSSSMQKTAMAEELSYFHRKLQNDLYGHFVCRKLALYHFLHRRDDWNAIQKSAVQKRKLFKDILGDEDLKKKKRK</sequence>
<evidence type="ECO:0008006" key="5">
    <source>
        <dbReference type="Google" id="ProtNLM"/>
    </source>
</evidence>
<organism evidence="3 4">
    <name type="scientific">Patella caerulea</name>
    <name type="common">Rayed Mediterranean limpet</name>
    <dbReference type="NCBI Taxonomy" id="87958"/>
    <lineage>
        <taxon>Eukaryota</taxon>
        <taxon>Metazoa</taxon>
        <taxon>Spiralia</taxon>
        <taxon>Lophotrochozoa</taxon>
        <taxon>Mollusca</taxon>
        <taxon>Gastropoda</taxon>
        <taxon>Patellogastropoda</taxon>
        <taxon>Patelloidea</taxon>
        <taxon>Patellidae</taxon>
        <taxon>Patella</taxon>
    </lineage>
</organism>
<dbReference type="PANTHER" id="PTHR13102:SF0">
    <property type="entry name" value="NUCLEOLAR PROTEIN 9"/>
    <property type="match status" value="1"/>
</dbReference>
<evidence type="ECO:0000313" key="4">
    <source>
        <dbReference type="Proteomes" id="UP001347796"/>
    </source>
</evidence>
<accession>A0AAN8J718</accession>
<comment type="caution">
    <text evidence="3">The sequence shown here is derived from an EMBL/GenBank/DDBJ whole genome shotgun (WGS) entry which is preliminary data.</text>
</comment>
<dbReference type="GO" id="GO:0030686">
    <property type="term" value="C:90S preribosome"/>
    <property type="evidence" value="ECO:0007669"/>
    <property type="project" value="TreeGrafter"/>
</dbReference>
<dbReference type="GO" id="GO:0000480">
    <property type="term" value="P:endonucleolytic cleavage in 5'-ETS of tricistronic rRNA transcript (SSU-rRNA, 5.8S rRNA, LSU-rRNA)"/>
    <property type="evidence" value="ECO:0007669"/>
    <property type="project" value="TreeGrafter"/>
</dbReference>
<dbReference type="GO" id="GO:0000056">
    <property type="term" value="P:ribosomal small subunit export from nucleus"/>
    <property type="evidence" value="ECO:0007669"/>
    <property type="project" value="TreeGrafter"/>
</dbReference>
<proteinExistence type="predicted"/>
<dbReference type="Proteomes" id="UP001347796">
    <property type="component" value="Unassembled WGS sequence"/>
</dbReference>
<dbReference type="InterPro" id="IPR040000">
    <property type="entry name" value="NOP9"/>
</dbReference>
<dbReference type="GO" id="GO:0005730">
    <property type="term" value="C:nucleolus"/>
    <property type="evidence" value="ECO:0007669"/>
    <property type="project" value="TreeGrafter"/>
</dbReference>
<protein>
    <recommendedName>
        <fullName evidence="5">Nucleolar protein 9</fullName>
    </recommendedName>
</protein>
<dbReference type="InterPro" id="IPR001313">
    <property type="entry name" value="Pumilio_RNA-bd_rpt"/>
</dbReference>
<dbReference type="GO" id="GO:0000472">
    <property type="term" value="P:endonucleolytic cleavage to generate mature 5'-end of SSU-rRNA from (SSU-rRNA, 5.8S rRNA, LSU-rRNA)"/>
    <property type="evidence" value="ECO:0007669"/>
    <property type="project" value="TreeGrafter"/>
</dbReference>
<dbReference type="PANTHER" id="PTHR13102">
    <property type="entry name" value="NUCLEOLAR PROTEIN 9"/>
    <property type="match status" value="1"/>
</dbReference>
<dbReference type="Pfam" id="PF22493">
    <property type="entry name" value="PUF_NOP9"/>
    <property type="match status" value="1"/>
</dbReference>
<dbReference type="GO" id="GO:0030688">
    <property type="term" value="C:preribosome, small subunit precursor"/>
    <property type="evidence" value="ECO:0007669"/>
    <property type="project" value="TreeGrafter"/>
</dbReference>
<evidence type="ECO:0000256" key="2">
    <source>
        <dbReference type="PROSITE-ProRule" id="PRU00317"/>
    </source>
</evidence>
<dbReference type="SUPFAM" id="SSF48371">
    <property type="entry name" value="ARM repeat"/>
    <property type="match status" value="1"/>
</dbReference>
<keyword evidence="1" id="KW-0677">Repeat</keyword>